<evidence type="ECO:0000313" key="3">
    <source>
        <dbReference type="Proteomes" id="UP001303160"/>
    </source>
</evidence>
<sequence>MLPSAIKAFSALVALSGLAHAFPGVRDDPSPEVGPPANYGIVPIEWDIPTDPAAPDGATVELTGTIQEVVAKMDQDYPGWNESFHQHMRWTPPSDNTSAVNIGSANYDVDKLVCTERWEDMCFRQHIEDGIYYLMNLPAQAKPKNGPGPGNCGRVSCSWGDAIYWCNDNKEDKELNSWDALGIAAFKIWRECQYAPLELCGGQVFYKDNWNVIVKKDNC</sequence>
<reference evidence="2" key="2">
    <citation type="submission" date="2023-05" db="EMBL/GenBank/DDBJ databases">
        <authorList>
            <consortium name="Lawrence Berkeley National Laboratory"/>
            <person name="Steindorff A."/>
            <person name="Hensen N."/>
            <person name="Bonometti L."/>
            <person name="Westerberg I."/>
            <person name="Brannstrom I.O."/>
            <person name="Guillou S."/>
            <person name="Cros-Aarteil S."/>
            <person name="Calhoun S."/>
            <person name="Haridas S."/>
            <person name="Kuo A."/>
            <person name="Mondo S."/>
            <person name="Pangilinan J."/>
            <person name="Riley R."/>
            <person name="Labutti K."/>
            <person name="Andreopoulos B."/>
            <person name="Lipzen A."/>
            <person name="Chen C."/>
            <person name="Yanf M."/>
            <person name="Daum C."/>
            <person name="Ng V."/>
            <person name="Clum A."/>
            <person name="Ohm R."/>
            <person name="Martin F."/>
            <person name="Silar P."/>
            <person name="Natvig D."/>
            <person name="Lalanne C."/>
            <person name="Gautier V."/>
            <person name="Ament-Velasquez S.L."/>
            <person name="Kruys A."/>
            <person name="Hutchinson M.I."/>
            <person name="Powell A.J."/>
            <person name="Barry K."/>
            <person name="Miller A.N."/>
            <person name="Grigoriev I.V."/>
            <person name="Debuchy R."/>
            <person name="Gladieux P."/>
            <person name="Thoren M.H."/>
            <person name="Johannesson H."/>
        </authorList>
    </citation>
    <scope>NUCLEOTIDE SEQUENCE</scope>
    <source>
        <strain evidence="2">CBS 315.58</strain>
    </source>
</reference>
<feature type="chain" id="PRO_5042839116" evidence="1">
    <location>
        <begin position="22"/>
        <end position="219"/>
    </location>
</feature>
<dbReference type="PANTHER" id="PTHR35605">
    <property type="entry name" value="ECP2 EFFECTOR PROTEIN DOMAIN-CONTAINING PROTEIN-RELATED"/>
    <property type="match status" value="1"/>
</dbReference>
<dbReference type="Proteomes" id="UP001303160">
    <property type="component" value="Unassembled WGS sequence"/>
</dbReference>
<dbReference type="PANTHER" id="PTHR35605:SF1">
    <property type="entry name" value="ECP2 EFFECTOR PROTEIN DOMAIN-CONTAINING PROTEIN-RELATED"/>
    <property type="match status" value="1"/>
</dbReference>
<protein>
    <submittedName>
        <fullName evidence="2">Uncharacterized protein</fullName>
    </submittedName>
</protein>
<comment type="caution">
    <text evidence="2">The sequence shown here is derived from an EMBL/GenBank/DDBJ whole genome shotgun (WGS) entry which is preliminary data.</text>
</comment>
<organism evidence="2 3">
    <name type="scientific">Triangularia verruculosa</name>
    <dbReference type="NCBI Taxonomy" id="2587418"/>
    <lineage>
        <taxon>Eukaryota</taxon>
        <taxon>Fungi</taxon>
        <taxon>Dikarya</taxon>
        <taxon>Ascomycota</taxon>
        <taxon>Pezizomycotina</taxon>
        <taxon>Sordariomycetes</taxon>
        <taxon>Sordariomycetidae</taxon>
        <taxon>Sordariales</taxon>
        <taxon>Podosporaceae</taxon>
        <taxon>Triangularia</taxon>
    </lineage>
</organism>
<gene>
    <name evidence="2" type="ORF">QBC40DRAFT_260801</name>
</gene>
<keyword evidence="1" id="KW-0732">Signal</keyword>
<evidence type="ECO:0000256" key="1">
    <source>
        <dbReference type="SAM" id="SignalP"/>
    </source>
</evidence>
<evidence type="ECO:0000313" key="2">
    <source>
        <dbReference type="EMBL" id="KAK4205549.1"/>
    </source>
</evidence>
<dbReference type="EMBL" id="MU863876">
    <property type="protein sequence ID" value="KAK4205549.1"/>
    <property type="molecule type" value="Genomic_DNA"/>
</dbReference>
<name>A0AAN6XRI4_9PEZI</name>
<dbReference type="AlphaFoldDB" id="A0AAN6XRI4"/>
<feature type="signal peptide" evidence="1">
    <location>
        <begin position="1"/>
        <end position="21"/>
    </location>
</feature>
<proteinExistence type="predicted"/>
<keyword evidence="3" id="KW-1185">Reference proteome</keyword>
<reference evidence="2" key="1">
    <citation type="journal article" date="2023" name="Mol. Phylogenet. Evol.">
        <title>Genome-scale phylogeny and comparative genomics of the fungal order Sordariales.</title>
        <authorList>
            <person name="Hensen N."/>
            <person name="Bonometti L."/>
            <person name="Westerberg I."/>
            <person name="Brannstrom I.O."/>
            <person name="Guillou S."/>
            <person name="Cros-Aarteil S."/>
            <person name="Calhoun S."/>
            <person name="Haridas S."/>
            <person name="Kuo A."/>
            <person name="Mondo S."/>
            <person name="Pangilinan J."/>
            <person name="Riley R."/>
            <person name="LaButti K."/>
            <person name="Andreopoulos B."/>
            <person name="Lipzen A."/>
            <person name="Chen C."/>
            <person name="Yan M."/>
            <person name="Daum C."/>
            <person name="Ng V."/>
            <person name="Clum A."/>
            <person name="Steindorff A."/>
            <person name="Ohm R.A."/>
            <person name="Martin F."/>
            <person name="Silar P."/>
            <person name="Natvig D.O."/>
            <person name="Lalanne C."/>
            <person name="Gautier V."/>
            <person name="Ament-Velasquez S.L."/>
            <person name="Kruys A."/>
            <person name="Hutchinson M.I."/>
            <person name="Powell A.J."/>
            <person name="Barry K."/>
            <person name="Miller A.N."/>
            <person name="Grigoriev I.V."/>
            <person name="Debuchy R."/>
            <person name="Gladieux P."/>
            <person name="Hiltunen Thoren M."/>
            <person name="Johannesson H."/>
        </authorList>
    </citation>
    <scope>NUCLEOTIDE SEQUENCE</scope>
    <source>
        <strain evidence="2">CBS 315.58</strain>
    </source>
</reference>
<accession>A0AAN6XRI4</accession>